<accession>A0ABQ9WT34</accession>
<keyword evidence="2 5" id="KW-0813">Transport</keyword>
<name>A0ABQ9WT34_9EUKA</name>
<comment type="caution">
    <text evidence="7">The sequence shown here is derived from an EMBL/GenBank/DDBJ whole genome shotgun (WGS) entry which is preliminary data.</text>
</comment>
<proteinExistence type="inferred from homology"/>
<dbReference type="Pfam" id="PF01217">
    <property type="entry name" value="Clat_adaptor_s"/>
    <property type="match status" value="1"/>
</dbReference>
<dbReference type="SUPFAM" id="SSF49447">
    <property type="entry name" value="Second domain of Mu2 adaptin subunit (ap50) of ap2 adaptor"/>
    <property type="match status" value="1"/>
</dbReference>
<evidence type="ECO:0000313" key="7">
    <source>
        <dbReference type="EMBL" id="KAK2942665.1"/>
    </source>
</evidence>
<protein>
    <submittedName>
        <fullName evidence="7">Adaptor protein complex 1 (AP-1), mu subunit</fullName>
    </submittedName>
</protein>
<feature type="domain" description="MHD" evidence="6">
    <location>
        <begin position="167"/>
        <end position="429"/>
    </location>
</feature>
<dbReference type="InterPro" id="IPR050431">
    <property type="entry name" value="Adaptor_comp_med_subunit"/>
</dbReference>
<organism evidence="7 8">
    <name type="scientific">Blattamonas nauphoetae</name>
    <dbReference type="NCBI Taxonomy" id="2049346"/>
    <lineage>
        <taxon>Eukaryota</taxon>
        <taxon>Metamonada</taxon>
        <taxon>Preaxostyla</taxon>
        <taxon>Oxymonadida</taxon>
        <taxon>Blattamonas</taxon>
    </lineage>
</organism>
<evidence type="ECO:0000313" key="8">
    <source>
        <dbReference type="Proteomes" id="UP001281761"/>
    </source>
</evidence>
<dbReference type="InterPro" id="IPR036168">
    <property type="entry name" value="AP2_Mu_C_sf"/>
</dbReference>
<dbReference type="Gene3D" id="3.30.450.60">
    <property type="match status" value="1"/>
</dbReference>
<dbReference type="PRINTS" id="PR00314">
    <property type="entry name" value="CLATHRINADPT"/>
</dbReference>
<dbReference type="InterPro" id="IPR011012">
    <property type="entry name" value="Longin-like_dom_sf"/>
</dbReference>
<dbReference type="SUPFAM" id="SSF64356">
    <property type="entry name" value="SNARE-like"/>
    <property type="match status" value="1"/>
</dbReference>
<keyword evidence="4" id="KW-0472">Membrane</keyword>
<dbReference type="Proteomes" id="UP001281761">
    <property type="component" value="Unassembled WGS sequence"/>
</dbReference>
<evidence type="ECO:0000259" key="6">
    <source>
        <dbReference type="PROSITE" id="PS51072"/>
    </source>
</evidence>
<dbReference type="InterPro" id="IPR001392">
    <property type="entry name" value="Clathrin_mu"/>
</dbReference>
<sequence>MLSALFILDETGKPIISRDFRGDIPLKHISRNFINNFLEEDDNLVKPIFIVDSITYVTHKHGDLYLLAVGRGNMNVTTAMVMLGKLVDVFKTYFETVSEESIKDNFALALELLDEMVDFGYAQVYDPSALKTAVFQQSRRLTNVRAMPPPTGAVSWRQSVPPIYYEENKVFCSVVENINYLVAANGTVISSEIKGSIQMDSQLSGMPELHLGLNDKLAFHQSSASGMDPNTQAANRTIDLEDVHFHQCVRLSKFDTNRTISFIPADGKFELMSYRMGKLLKPLFSVTSQSYEFEGSRFETTIHVTTNFKQKSMTKTLSLLIPVPSDVDTPSFETTIGVCQYKPELNCIKWSLGQVNGKKTCAMRAQMGLPTMSSSKPSAVAPPIKIMFEIPLFTVSGIHVRHLTINESSGYTGIPYINYKTQSGEYLVRQDPPKIIKP</sequence>
<reference evidence="7 8" key="1">
    <citation type="journal article" date="2022" name="bioRxiv">
        <title>Genomics of Preaxostyla Flagellates Illuminates Evolutionary Transitions and the Path Towards Mitochondrial Loss.</title>
        <authorList>
            <person name="Novak L.V.F."/>
            <person name="Treitli S.C."/>
            <person name="Pyrih J."/>
            <person name="Halakuc P."/>
            <person name="Pipaliya S.V."/>
            <person name="Vacek V."/>
            <person name="Brzon O."/>
            <person name="Soukal P."/>
            <person name="Eme L."/>
            <person name="Dacks J.B."/>
            <person name="Karnkowska A."/>
            <person name="Elias M."/>
            <person name="Hampl V."/>
        </authorList>
    </citation>
    <scope>NUCLEOTIDE SEQUENCE [LARGE SCALE GENOMIC DNA]</scope>
    <source>
        <strain evidence="7">NAU3</strain>
        <tissue evidence="7">Gut</tissue>
    </source>
</reference>
<evidence type="ECO:0000256" key="2">
    <source>
        <dbReference type="ARBA" id="ARBA00022448"/>
    </source>
</evidence>
<keyword evidence="8" id="KW-1185">Reference proteome</keyword>
<keyword evidence="3 5" id="KW-0653">Protein transport</keyword>
<dbReference type="PANTHER" id="PTHR10529">
    <property type="entry name" value="AP COMPLEX SUBUNIT MU"/>
    <property type="match status" value="1"/>
</dbReference>
<dbReference type="CDD" id="cd09250">
    <property type="entry name" value="AP-1_Mu1_Cterm"/>
    <property type="match status" value="1"/>
</dbReference>
<dbReference type="PROSITE" id="PS51072">
    <property type="entry name" value="MHD"/>
    <property type="match status" value="1"/>
</dbReference>
<evidence type="ECO:0000256" key="5">
    <source>
        <dbReference type="PIRNR" id="PIRNR005992"/>
    </source>
</evidence>
<comment type="subcellular location">
    <subcellularLocation>
        <location evidence="1">Endomembrane system</location>
    </subcellularLocation>
</comment>
<dbReference type="InterPro" id="IPR022775">
    <property type="entry name" value="AP_mu_sigma_su"/>
</dbReference>
<dbReference type="Gene3D" id="2.60.40.1170">
    <property type="entry name" value="Mu homology domain, subdomain B"/>
    <property type="match status" value="2"/>
</dbReference>
<evidence type="ECO:0000256" key="3">
    <source>
        <dbReference type="ARBA" id="ARBA00022927"/>
    </source>
</evidence>
<gene>
    <name evidence="7" type="ORF">BLNAU_22426</name>
</gene>
<dbReference type="InterPro" id="IPR028565">
    <property type="entry name" value="MHD"/>
</dbReference>
<evidence type="ECO:0000256" key="4">
    <source>
        <dbReference type="ARBA" id="ARBA00023136"/>
    </source>
</evidence>
<dbReference type="PIRSF" id="PIRSF005992">
    <property type="entry name" value="Clathrin_mu"/>
    <property type="match status" value="1"/>
</dbReference>
<dbReference type="Pfam" id="PF00928">
    <property type="entry name" value="Adap_comp_sub"/>
    <property type="match status" value="1"/>
</dbReference>
<comment type="similarity">
    <text evidence="5">Belongs to the adaptor complexes medium subunit family.</text>
</comment>
<evidence type="ECO:0000256" key="1">
    <source>
        <dbReference type="ARBA" id="ARBA00004308"/>
    </source>
</evidence>
<dbReference type="EMBL" id="JARBJD010000391">
    <property type="protein sequence ID" value="KAK2942665.1"/>
    <property type="molecule type" value="Genomic_DNA"/>
</dbReference>